<keyword evidence="4" id="KW-0378">Hydrolase</keyword>
<dbReference type="PANTHER" id="PTHR22762">
    <property type="entry name" value="ALPHA-GLUCOSIDASE"/>
    <property type="match status" value="1"/>
</dbReference>
<dbReference type="EMBL" id="CP034204">
    <property type="protein sequence ID" value="QBZ53418.1"/>
    <property type="molecule type" value="Genomic_DNA"/>
</dbReference>
<dbReference type="GO" id="GO:0005975">
    <property type="term" value="P:carbohydrate metabolic process"/>
    <property type="evidence" value="ECO:0007669"/>
    <property type="project" value="InterPro"/>
</dbReference>
<comment type="catalytic activity">
    <reaction evidence="1">
        <text>Hydrolysis of terminal, non-reducing (1-&gt;4)-linked alpha-D-glucose residues with release of alpha-D-glucose.</text>
        <dbReference type="EC" id="3.2.1.20"/>
    </reaction>
</comment>
<accession>A0A4P7MT69</accession>
<evidence type="ECO:0000259" key="6">
    <source>
        <dbReference type="Pfam" id="PF01055"/>
    </source>
</evidence>
<evidence type="ECO:0000256" key="5">
    <source>
        <dbReference type="SAM" id="MobiDB-lite"/>
    </source>
</evidence>
<gene>
    <name evidence="8" type="ORF">PoMZ_09096</name>
</gene>
<evidence type="ECO:0000256" key="1">
    <source>
        <dbReference type="ARBA" id="ARBA00001657"/>
    </source>
</evidence>
<evidence type="ECO:0000313" key="9">
    <source>
        <dbReference type="Proteomes" id="UP000294847"/>
    </source>
</evidence>
<evidence type="ECO:0000256" key="2">
    <source>
        <dbReference type="ARBA" id="ARBA00007806"/>
    </source>
</evidence>
<dbReference type="PANTHER" id="PTHR22762:SF89">
    <property type="entry name" value="ALPHA-XYLOSIDASE"/>
    <property type="match status" value="1"/>
</dbReference>
<evidence type="ECO:0000256" key="3">
    <source>
        <dbReference type="ARBA" id="ARBA00012741"/>
    </source>
</evidence>
<dbReference type="Pfam" id="PF01055">
    <property type="entry name" value="Glyco_hydro_31_2nd"/>
    <property type="match status" value="1"/>
</dbReference>
<evidence type="ECO:0000313" key="8">
    <source>
        <dbReference type="EMBL" id="QBZ53418.1"/>
    </source>
</evidence>
<dbReference type="InterPro" id="IPR013780">
    <property type="entry name" value="Glyco_hydro_b"/>
</dbReference>
<dbReference type="GO" id="GO:0006491">
    <property type="term" value="P:N-glycan processing"/>
    <property type="evidence" value="ECO:0007669"/>
    <property type="project" value="TreeGrafter"/>
</dbReference>
<dbReference type="SUPFAM" id="SSF51011">
    <property type="entry name" value="Glycosyl hydrolase domain"/>
    <property type="match status" value="1"/>
</dbReference>
<name>A0A4P7MT69_PYROR</name>
<evidence type="ECO:0000256" key="4">
    <source>
        <dbReference type="RuleBase" id="RU361185"/>
    </source>
</evidence>
<dbReference type="Pfam" id="PF21365">
    <property type="entry name" value="Glyco_hydro_31_3rd"/>
    <property type="match status" value="1"/>
</dbReference>
<proteinExistence type="inferred from homology"/>
<dbReference type="Gene3D" id="2.60.40.1180">
    <property type="entry name" value="Golgi alpha-mannosidase II"/>
    <property type="match status" value="1"/>
</dbReference>
<keyword evidence="4" id="KW-0326">Glycosidase</keyword>
<feature type="region of interest" description="Disordered" evidence="5">
    <location>
        <begin position="1"/>
        <end position="23"/>
    </location>
</feature>
<dbReference type="CDD" id="cd06595">
    <property type="entry name" value="GH31_u1"/>
    <property type="match status" value="1"/>
</dbReference>
<dbReference type="Proteomes" id="UP000294847">
    <property type="component" value="Chromosome 1"/>
</dbReference>
<dbReference type="AlphaFoldDB" id="A0A4P7MT69"/>
<organism evidence="8 9">
    <name type="scientific">Pyricularia oryzae</name>
    <name type="common">Rice blast fungus</name>
    <name type="synonym">Magnaporthe oryzae</name>
    <dbReference type="NCBI Taxonomy" id="318829"/>
    <lineage>
        <taxon>Eukaryota</taxon>
        <taxon>Fungi</taxon>
        <taxon>Dikarya</taxon>
        <taxon>Ascomycota</taxon>
        <taxon>Pezizomycotina</taxon>
        <taxon>Sordariomycetes</taxon>
        <taxon>Sordariomycetidae</taxon>
        <taxon>Magnaporthales</taxon>
        <taxon>Pyriculariaceae</taxon>
        <taxon>Pyricularia</taxon>
    </lineage>
</organism>
<evidence type="ECO:0000259" key="7">
    <source>
        <dbReference type="Pfam" id="PF21365"/>
    </source>
</evidence>
<feature type="domain" description="Glycosyl hydrolase family 31 C-terminal" evidence="7">
    <location>
        <begin position="524"/>
        <end position="615"/>
    </location>
</feature>
<dbReference type="SUPFAM" id="SSF51445">
    <property type="entry name" value="(Trans)glycosidases"/>
    <property type="match status" value="1"/>
</dbReference>
<feature type="domain" description="Glycoside hydrolase family 31 TIM barrel" evidence="6">
    <location>
        <begin position="208"/>
        <end position="516"/>
    </location>
</feature>
<dbReference type="GO" id="GO:0004558">
    <property type="term" value="F:alpha-1,4-glucosidase activity"/>
    <property type="evidence" value="ECO:0007669"/>
    <property type="project" value="UniProtKB-EC"/>
</dbReference>
<protein>
    <recommendedName>
        <fullName evidence="3">alpha-glucosidase</fullName>
        <ecNumber evidence="3">3.2.1.20</ecNumber>
    </recommendedName>
</protein>
<sequence length="825" mass="94235">MATDEELIMTPPESPPTPLRRGSIIGGRQGDKFRLTVLADGLVRYEWAPDSRFEDRPSSFAYRRDRGGTDDFVVEESDDGGWIDIVTKRFRITFDTNCTSFAAHNFFCLVAGHTRSLWRYGYYKPWESLGGTARTLDRVDGRTDWGTGIMSHKGYATIDDSTTMLFEEDGFVAPRLAGEGRVDGYLFAYGHDYRDAIKAFYLISGETPVIPRWALGNWWSRYYPYSDDEYVGLMDDFEKHRVPLSVAVIDMDWHLVDDPRVIADGQNGWTGYSWDRKLFPHPRRFLAELHKRGLKTTLNDHPADGVHRYEDLYEEFCRAVGRDPASGEPVAFDITNRKYMRAYFEVLLKPLQEDGCDFWWIDWQQGEYTKLRGVDPLWVLNHFHYQHIKSSKMPQPLILSRYAGPGSHRYPLGFSGDSVVSWDSLRFQPAFTATASNIGYGWWSHDIGGHYLGAKSVELTTRWVQLGVFSPIMRLHSSNTRWVSKEPWLLPTGGPRETVSDFLRLRHRLLPYLYSMNVRASEEGMPLVQPMYWECPTRHEAYRVENQFLFGSSMMVLPITDPLDPTYRLAKTKGWLPPGRWVDYFTGRIYTGDREAWMSRPLDQYPVFVREGSIVVLDAAEKLQNSAPLPSSLEVVLAVDQSSGNACFDLHEDVQAKDGEIRRLTTKIEWTAETSTVTITNPPGSPKDSHPTREWNLLFLAQHGSRCTLTNAQNNAQLRRQPDERGSRFTLGSFPSDEPIVVTLGGAGGMRNKNPIGHIEKMLGDAEIEYALKDTIWAALTVETGKKTYQARPKNEQLQGVQALEIDDSLRHAIVELLLLEYEDI</sequence>
<dbReference type="EC" id="3.2.1.20" evidence="3"/>
<reference evidence="8 9" key="1">
    <citation type="journal article" date="2019" name="Mol. Biol. Evol.">
        <title>Blast fungal genomes show frequent chromosomal changes, gene gains and losses, and effector gene turnover.</title>
        <authorList>
            <person name="Gomez Luciano L.B."/>
            <person name="Jason Tsai I."/>
            <person name="Chuma I."/>
            <person name="Tosa Y."/>
            <person name="Chen Y.H."/>
            <person name="Li J.Y."/>
            <person name="Li M.Y."/>
            <person name="Jade Lu M.Y."/>
            <person name="Nakayashiki H."/>
            <person name="Li W.H."/>
        </authorList>
    </citation>
    <scope>NUCLEOTIDE SEQUENCE [LARGE SCALE GENOMIC DNA]</scope>
    <source>
        <strain evidence="8">MZ5-1-6</strain>
    </source>
</reference>
<dbReference type="Gene3D" id="3.20.20.80">
    <property type="entry name" value="Glycosidases"/>
    <property type="match status" value="1"/>
</dbReference>
<dbReference type="InterPro" id="IPR048395">
    <property type="entry name" value="Glyco_hydro_31_C"/>
</dbReference>
<dbReference type="InterPro" id="IPR000322">
    <property type="entry name" value="Glyco_hydro_31_TIM"/>
</dbReference>
<comment type="similarity">
    <text evidence="2 4">Belongs to the glycosyl hydrolase 31 family.</text>
</comment>
<dbReference type="InterPro" id="IPR017853">
    <property type="entry name" value="GH"/>
</dbReference>